<sequence length="117" mass="13003">MPTSLPSTDIPHSPTGVLEHFVTFFTSEAASFIIAVDVAAAKAFLSQSLYASFAIQDLFSFEHCFFGNKCHLPITHIPQISCKLMEFCFLSLLVVEKSIMKVHLEHSKVILEVSPNM</sequence>
<evidence type="ECO:0000313" key="1">
    <source>
        <dbReference type="EMBL" id="GFQ74731.1"/>
    </source>
</evidence>
<dbReference type="AlphaFoldDB" id="A0A8X6KJ29"/>
<proteinExistence type="predicted"/>
<gene>
    <name evidence="1" type="ORF">TNCT_178371</name>
</gene>
<comment type="caution">
    <text evidence="1">The sequence shown here is derived from an EMBL/GenBank/DDBJ whole genome shotgun (WGS) entry which is preliminary data.</text>
</comment>
<accession>A0A8X6KJ29</accession>
<name>A0A8X6KJ29_TRICU</name>
<keyword evidence="2" id="KW-1185">Reference proteome</keyword>
<evidence type="ECO:0000313" key="2">
    <source>
        <dbReference type="Proteomes" id="UP000887116"/>
    </source>
</evidence>
<organism evidence="1 2">
    <name type="scientific">Trichonephila clavata</name>
    <name type="common">Joro spider</name>
    <name type="synonym">Nephila clavata</name>
    <dbReference type="NCBI Taxonomy" id="2740835"/>
    <lineage>
        <taxon>Eukaryota</taxon>
        <taxon>Metazoa</taxon>
        <taxon>Ecdysozoa</taxon>
        <taxon>Arthropoda</taxon>
        <taxon>Chelicerata</taxon>
        <taxon>Arachnida</taxon>
        <taxon>Araneae</taxon>
        <taxon>Araneomorphae</taxon>
        <taxon>Entelegynae</taxon>
        <taxon>Araneoidea</taxon>
        <taxon>Nephilidae</taxon>
        <taxon>Trichonephila</taxon>
    </lineage>
</organism>
<dbReference type="Proteomes" id="UP000887116">
    <property type="component" value="Unassembled WGS sequence"/>
</dbReference>
<reference evidence="1" key="1">
    <citation type="submission" date="2020-07" db="EMBL/GenBank/DDBJ databases">
        <title>Multicomponent nature underlies the extraordinary mechanical properties of spider dragline silk.</title>
        <authorList>
            <person name="Kono N."/>
            <person name="Nakamura H."/>
            <person name="Mori M."/>
            <person name="Yoshida Y."/>
            <person name="Ohtoshi R."/>
            <person name="Malay A.D."/>
            <person name="Moran D.A.P."/>
            <person name="Tomita M."/>
            <person name="Numata K."/>
            <person name="Arakawa K."/>
        </authorList>
    </citation>
    <scope>NUCLEOTIDE SEQUENCE</scope>
</reference>
<dbReference type="EMBL" id="BMAO01011574">
    <property type="protein sequence ID" value="GFQ74731.1"/>
    <property type="molecule type" value="Genomic_DNA"/>
</dbReference>
<protein>
    <submittedName>
        <fullName evidence="1">Uncharacterized protein</fullName>
    </submittedName>
</protein>